<name>A0A4R1HZF6_PSEEN</name>
<keyword evidence="3" id="KW-1185">Reference proteome</keyword>
<feature type="compositionally biased region" description="Basic and acidic residues" evidence="1">
    <location>
        <begin position="250"/>
        <end position="267"/>
    </location>
</feature>
<feature type="region of interest" description="Disordered" evidence="1">
    <location>
        <begin position="250"/>
        <end position="287"/>
    </location>
</feature>
<proteinExistence type="predicted"/>
<gene>
    <name evidence="2" type="ORF">EV378_2119</name>
</gene>
<feature type="region of interest" description="Disordered" evidence="1">
    <location>
        <begin position="184"/>
        <end position="220"/>
    </location>
</feature>
<comment type="caution">
    <text evidence="2">The sequence shown here is derived from an EMBL/GenBank/DDBJ whole genome shotgun (WGS) entry which is preliminary data.</text>
</comment>
<sequence>MSSYGPPSPQDSSTAPQPWLSEQSRLLMAAPGGRARLRLRRPAVADAASCRGVHRTVRIHEWQVGGTDPVRRIAQYRAPTAELDRCSAARYRFLPLDRSSSIGRRRVVRNRGGRCRLLEERHADGVVVSDAADAVLTPAPRDGIRFGALPERRAVVRAPAGPPCSGGLWAEGRHRLRILVHATPPPASFGCSPPGRSRREHSGSGRRTPSCRRRSHNRRHRITISSCGSVARASRSATRISWRIVTSRRSIEQLSSHDDRGHTRTERAGPLLSTTGHGPRQHNTVRY</sequence>
<protein>
    <submittedName>
        <fullName evidence="2">Uncharacterized protein</fullName>
    </submittedName>
</protein>
<dbReference type="EMBL" id="SMFZ01000001">
    <property type="protein sequence ID" value="TCK26290.1"/>
    <property type="molecule type" value="Genomic_DNA"/>
</dbReference>
<organism evidence="2 3">
    <name type="scientific">Pseudonocardia endophytica</name>
    <dbReference type="NCBI Taxonomy" id="401976"/>
    <lineage>
        <taxon>Bacteria</taxon>
        <taxon>Bacillati</taxon>
        <taxon>Actinomycetota</taxon>
        <taxon>Actinomycetes</taxon>
        <taxon>Pseudonocardiales</taxon>
        <taxon>Pseudonocardiaceae</taxon>
        <taxon>Pseudonocardia</taxon>
    </lineage>
</organism>
<evidence type="ECO:0000313" key="2">
    <source>
        <dbReference type="EMBL" id="TCK26290.1"/>
    </source>
</evidence>
<evidence type="ECO:0000313" key="3">
    <source>
        <dbReference type="Proteomes" id="UP000295560"/>
    </source>
</evidence>
<feature type="compositionally biased region" description="Basic residues" evidence="1">
    <location>
        <begin position="209"/>
        <end position="220"/>
    </location>
</feature>
<dbReference type="Proteomes" id="UP000295560">
    <property type="component" value="Unassembled WGS sequence"/>
</dbReference>
<reference evidence="2 3" key="1">
    <citation type="submission" date="2019-03" db="EMBL/GenBank/DDBJ databases">
        <title>Sequencing the genomes of 1000 actinobacteria strains.</title>
        <authorList>
            <person name="Klenk H.-P."/>
        </authorList>
    </citation>
    <scope>NUCLEOTIDE SEQUENCE [LARGE SCALE GENOMIC DNA]</scope>
    <source>
        <strain evidence="2 3">DSM 44969</strain>
    </source>
</reference>
<evidence type="ECO:0000256" key="1">
    <source>
        <dbReference type="SAM" id="MobiDB-lite"/>
    </source>
</evidence>
<dbReference type="AlphaFoldDB" id="A0A4R1HZF6"/>
<accession>A0A4R1HZF6</accession>